<dbReference type="SUPFAM" id="SSF53474">
    <property type="entry name" value="alpha/beta-Hydrolases"/>
    <property type="match status" value="1"/>
</dbReference>
<sequence length="362" mass="40170">MMLPSISAIAVALPVVALGTVNGRRLCAPYLRHAFVYLCRLMPRKWLYATLKLSSLISYTLFDLALELTNVPTPTESSWLRRVRSLPAKGTWIGPNVAETQNIKDWIMDSNTADIIIFWIHGGGFVFGSDTMYAPALIQLVKQLTNEHKKNVRLFSLEYGLAPKHKWPSAPTEVLECYRNLVQKLKIPACKIIVAGDSAGGGMAVSLIHDIMKESLPLPRAALLVSPWVNLDLASPTYQTLAKDDYLTLAAAKQFRTLYLPTDMSPTDPRVSPIYLPSLQLFPPMLVIYGATEVFSHDIAAFVKKCQKDGVEVDSVAPPDSAHVWFMMEHLCANDGVWYNAVRDTANWCAQQFLSGTSSKSL</sequence>
<dbReference type="AlphaFoldDB" id="A0AAD5HBJ3"/>
<dbReference type="InterPro" id="IPR013094">
    <property type="entry name" value="AB_hydrolase_3"/>
</dbReference>
<reference evidence="3" key="1">
    <citation type="submission" date="2021-06" db="EMBL/GenBank/DDBJ databases">
        <authorList>
            <consortium name="DOE Joint Genome Institute"/>
            <person name="Mondo S.J."/>
            <person name="Amses K.R."/>
            <person name="Simmons D.R."/>
            <person name="Longcore J.E."/>
            <person name="Seto K."/>
            <person name="Alves G.H."/>
            <person name="Bonds A.E."/>
            <person name="Quandt C.A."/>
            <person name="Davis W.J."/>
            <person name="Chang Y."/>
            <person name="Letcher P.M."/>
            <person name="Powell M.J."/>
            <person name="Kuo A."/>
            <person name="Labutti K."/>
            <person name="Pangilinan J."/>
            <person name="Andreopoulos W."/>
            <person name="Tritt A."/>
            <person name="Riley R."/>
            <person name="Hundley H."/>
            <person name="Johnson J."/>
            <person name="Lipzen A."/>
            <person name="Barry K."/>
            <person name="Berbee M.L."/>
            <person name="Buchler N.E."/>
            <person name="Grigoriev I.V."/>
            <person name="Spatafora J.W."/>
            <person name="Stajich J.E."/>
            <person name="James T.Y."/>
        </authorList>
    </citation>
    <scope>NUCLEOTIDE SEQUENCE</scope>
    <source>
        <strain evidence="3">AG</strain>
    </source>
</reference>
<comment type="caution">
    <text evidence="3">The sequence shown here is derived from an EMBL/GenBank/DDBJ whole genome shotgun (WGS) entry which is preliminary data.</text>
</comment>
<dbReference type="GeneID" id="75916821"/>
<feature type="domain" description="Alpha/beta hydrolase fold-3" evidence="2">
    <location>
        <begin position="117"/>
        <end position="326"/>
    </location>
</feature>
<dbReference type="Pfam" id="PF07859">
    <property type="entry name" value="Abhydrolase_3"/>
    <property type="match status" value="1"/>
</dbReference>
<keyword evidence="1" id="KW-0378">Hydrolase</keyword>
<keyword evidence="4" id="KW-1185">Reference proteome</keyword>
<organism evidence="3 4">
    <name type="scientific">Umbelopsis ramanniana AG</name>
    <dbReference type="NCBI Taxonomy" id="1314678"/>
    <lineage>
        <taxon>Eukaryota</taxon>
        <taxon>Fungi</taxon>
        <taxon>Fungi incertae sedis</taxon>
        <taxon>Mucoromycota</taxon>
        <taxon>Mucoromycotina</taxon>
        <taxon>Umbelopsidomycetes</taxon>
        <taxon>Umbelopsidales</taxon>
        <taxon>Umbelopsidaceae</taxon>
        <taxon>Umbelopsis</taxon>
    </lineage>
</organism>
<name>A0AAD5HBJ3_UMBRA</name>
<dbReference type="GO" id="GO:0016787">
    <property type="term" value="F:hydrolase activity"/>
    <property type="evidence" value="ECO:0007669"/>
    <property type="project" value="UniProtKB-KW"/>
</dbReference>
<dbReference type="EMBL" id="MU620953">
    <property type="protein sequence ID" value="KAI8576571.1"/>
    <property type="molecule type" value="Genomic_DNA"/>
</dbReference>
<dbReference type="Gene3D" id="3.40.50.1820">
    <property type="entry name" value="alpha/beta hydrolase"/>
    <property type="match status" value="1"/>
</dbReference>
<gene>
    <name evidence="3" type="ORF">K450DRAFT_256258</name>
</gene>
<proteinExistence type="predicted"/>
<dbReference type="InterPro" id="IPR029058">
    <property type="entry name" value="AB_hydrolase_fold"/>
</dbReference>
<accession>A0AAD5HBJ3</accession>
<dbReference type="PANTHER" id="PTHR48081">
    <property type="entry name" value="AB HYDROLASE SUPERFAMILY PROTEIN C4A8.06C"/>
    <property type="match status" value="1"/>
</dbReference>
<evidence type="ECO:0000256" key="1">
    <source>
        <dbReference type="ARBA" id="ARBA00022801"/>
    </source>
</evidence>
<dbReference type="InterPro" id="IPR050300">
    <property type="entry name" value="GDXG_lipolytic_enzyme"/>
</dbReference>
<evidence type="ECO:0000313" key="3">
    <source>
        <dbReference type="EMBL" id="KAI8576571.1"/>
    </source>
</evidence>
<dbReference type="Proteomes" id="UP001206595">
    <property type="component" value="Unassembled WGS sequence"/>
</dbReference>
<protein>
    <recommendedName>
        <fullName evidence="2">Alpha/beta hydrolase fold-3 domain-containing protein</fullName>
    </recommendedName>
</protein>
<dbReference type="RefSeq" id="XP_051441575.1">
    <property type="nucleotide sequence ID" value="XM_051591478.1"/>
</dbReference>
<evidence type="ECO:0000259" key="2">
    <source>
        <dbReference type="Pfam" id="PF07859"/>
    </source>
</evidence>
<reference evidence="3" key="2">
    <citation type="journal article" date="2022" name="Proc. Natl. Acad. Sci. U.S.A.">
        <title>Diploid-dominant life cycles characterize the early evolution of Fungi.</title>
        <authorList>
            <person name="Amses K.R."/>
            <person name="Simmons D.R."/>
            <person name="Longcore J.E."/>
            <person name="Mondo S.J."/>
            <person name="Seto K."/>
            <person name="Jeronimo G.H."/>
            <person name="Bonds A.E."/>
            <person name="Quandt C.A."/>
            <person name="Davis W.J."/>
            <person name="Chang Y."/>
            <person name="Federici B.A."/>
            <person name="Kuo A."/>
            <person name="LaButti K."/>
            <person name="Pangilinan J."/>
            <person name="Andreopoulos W."/>
            <person name="Tritt A."/>
            <person name="Riley R."/>
            <person name="Hundley H."/>
            <person name="Johnson J."/>
            <person name="Lipzen A."/>
            <person name="Barry K."/>
            <person name="Lang B.F."/>
            <person name="Cuomo C.A."/>
            <person name="Buchler N.E."/>
            <person name="Grigoriev I.V."/>
            <person name="Spatafora J.W."/>
            <person name="Stajich J.E."/>
            <person name="James T.Y."/>
        </authorList>
    </citation>
    <scope>NUCLEOTIDE SEQUENCE</scope>
    <source>
        <strain evidence="3">AG</strain>
    </source>
</reference>
<evidence type="ECO:0000313" key="4">
    <source>
        <dbReference type="Proteomes" id="UP001206595"/>
    </source>
</evidence>
<dbReference type="PANTHER" id="PTHR48081:SF8">
    <property type="entry name" value="ALPHA_BETA HYDROLASE FOLD-3 DOMAIN-CONTAINING PROTEIN-RELATED"/>
    <property type="match status" value="1"/>
</dbReference>